<accession>A0A6A6XCE8</accession>
<feature type="compositionally biased region" description="Low complexity" evidence="1">
    <location>
        <begin position="65"/>
        <end position="81"/>
    </location>
</feature>
<dbReference type="AlphaFoldDB" id="A0A6A6XCE8"/>
<name>A0A6A6XCE8_9PLEO</name>
<reference evidence="2" key="1">
    <citation type="journal article" date="2020" name="Stud. Mycol.">
        <title>101 Dothideomycetes genomes: a test case for predicting lifestyles and emergence of pathogens.</title>
        <authorList>
            <person name="Haridas S."/>
            <person name="Albert R."/>
            <person name="Binder M."/>
            <person name="Bloem J."/>
            <person name="Labutti K."/>
            <person name="Salamov A."/>
            <person name="Andreopoulos B."/>
            <person name="Baker S."/>
            <person name="Barry K."/>
            <person name="Bills G."/>
            <person name="Bluhm B."/>
            <person name="Cannon C."/>
            <person name="Castanera R."/>
            <person name="Culley D."/>
            <person name="Daum C."/>
            <person name="Ezra D."/>
            <person name="Gonzalez J."/>
            <person name="Henrissat B."/>
            <person name="Kuo A."/>
            <person name="Liang C."/>
            <person name="Lipzen A."/>
            <person name="Lutzoni F."/>
            <person name="Magnuson J."/>
            <person name="Mondo S."/>
            <person name="Nolan M."/>
            <person name="Ohm R."/>
            <person name="Pangilinan J."/>
            <person name="Park H.-J."/>
            <person name="Ramirez L."/>
            <person name="Alfaro M."/>
            <person name="Sun H."/>
            <person name="Tritt A."/>
            <person name="Yoshinaga Y."/>
            <person name="Zwiers L.-H."/>
            <person name="Turgeon B."/>
            <person name="Goodwin S."/>
            <person name="Spatafora J."/>
            <person name="Crous P."/>
            <person name="Grigoriev I."/>
        </authorList>
    </citation>
    <scope>NUCLEOTIDE SEQUENCE</scope>
    <source>
        <strain evidence="2">CBS 109.77</strain>
    </source>
</reference>
<organism evidence="2 3">
    <name type="scientific">Melanomma pulvis-pyrius CBS 109.77</name>
    <dbReference type="NCBI Taxonomy" id="1314802"/>
    <lineage>
        <taxon>Eukaryota</taxon>
        <taxon>Fungi</taxon>
        <taxon>Dikarya</taxon>
        <taxon>Ascomycota</taxon>
        <taxon>Pezizomycotina</taxon>
        <taxon>Dothideomycetes</taxon>
        <taxon>Pleosporomycetidae</taxon>
        <taxon>Pleosporales</taxon>
        <taxon>Melanommataceae</taxon>
        <taxon>Melanomma</taxon>
    </lineage>
</organism>
<dbReference type="OrthoDB" id="5403747at2759"/>
<dbReference type="EMBL" id="MU001902">
    <property type="protein sequence ID" value="KAF2794126.1"/>
    <property type="molecule type" value="Genomic_DNA"/>
</dbReference>
<evidence type="ECO:0000313" key="3">
    <source>
        <dbReference type="Proteomes" id="UP000799757"/>
    </source>
</evidence>
<evidence type="ECO:0000313" key="2">
    <source>
        <dbReference type="EMBL" id="KAF2794126.1"/>
    </source>
</evidence>
<keyword evidence="3" id="KW-1185">Reference proteome</keyword>
<sequence>MAKEEDISFSPREMEVLALAWQCMETEPKINMAKLAHLTGYTQGSASVTLGKIKRKMRQHAEGAGTSPTTPKKPTGVTKPKSGTKRPTATPHDTPSKKKGSAKPPRYDSDDDGEFANVKVKTEEGRELLRGADEFLKQPAAFRASDSGNGVRGGHAGHDGYYEDSDADGYGQ</sequence>
<evidence type="ECO:0000256" key="1">
    <source>
        <dbReference type="SAM" id="MobiDB-lite"/>
    </source>
</evidence>
<gene>
    <name evidence="2" type="ORF">K505DRAFT_304579</name>
</gene>
<feature type="compositionally biased region" description="Acidic residues" evidence="1">
    <location>
        <begin position="162"/>
        <end position="172"/>
    </location>
</feature>
<feature type="region of interest" description="Disordered" evidence="1">
    <location>
        <begin position="140"/>
        <end position="172"/>
    </location>
</feature>
<feature type="region of interest" description="Disordered" evidence="1">
    <location>
        <begin position="52"/>
        <end position="119"/>
    </location>
</feature>
<protein>
    <submittedName>
        <fullName evidence="2">Uncharacterized protein</fullName>
    </submittedName>
</protein>
<dbReference type="Proteomes" id="UP000799757">
    <property type="component" value="Unassembled WGS sequence"/>
</dbReference>
<proteinExistence type="predicted"/>